<evidence type="ECO:0000256" key="3">
    <source>
        <dbReference type="ARBA" id="ARBA00023242"/>
    </source>
</evidence>
<feature type="compositionally biased region" description="Low complexity" evidence="4">
    <location>
        <begin position="912"/>
        <end position="927"/>
    </location>
</feature>
<feature type="compositionally biased region" description="Gly residues" evidence="4">
    <location>
        <begin position="882"/>
        <end position="891"/>
    </location>
</feature>
<feature type="compositionally biased region" description="Gly residues" evidence="4">
    <location>
        <begin position="573"/>
        <end position="589"/>
    </location>
</feature>
<dbReference type="PANTHER" id="PTHR12446">
    <property type="entry name" value="TESMIN/TSO1-RELATED"/>
    <property type="match status" value="1"/>
</dbReference>
<dbReference type="PROSITE" id="PS51634">
    <property type="entry name" value="CRC"/>
    <property type="match status" value="1"/>
</dbReference>
<name>A0AAD3E265_9CHLO</name>
<evidence type="ECO:0000256" key="1">
    <source>
        <dbReference type="ARBA" id="ARBA00004123"/>
    </source>
</evidence>
<proteinExistence type="inferred from homology"/>
<feature type="compositionally biased region" description="Gly residues" evidence="4">
    <location>
        <begin position="463"/>
        <end position="479"/>
    </location>
</feature>
<feature type="region of interest" description="Disordered" evidence="4">
    <location>
        <begin position="419"/>
        <end position="605"/>
    </location>
</feature>
<feature type="compositionally biased region" description="Low complexity" evidence="4">
    <location>
        <begin position="544"/>
        <end position="572"/>
    </location>
</feature>
<dbReference type="Proteomes" id="UP001054857">
    <property type="component" value="Unassembled WGS sequence"/>
</dbReference>
<gene>
    <name evidence="6" type="ORF">Agub_g13572</name>
</gene>
<feature type="compositionally biased region" description="Gly residues" evidence="4">
    <location>
        <begin position="966"/>
        <end position="975"/>
    </location>
</feature>
<dbReference type="InterPro" id="IPR028307">
    <property type="entry name" value="Lin-54_fam"/>
</dbReference>
<dbReference type="AlphaFoldDB" id="A0AAD3E265"/>
<dbReference type="GO" id="GO:0005634">
    <property type="term" value="C:nucleus"/>
    <property type="evidence" value="ECO:0007669"/>
    <property type="project" value="UniProtKB-SubCell"/>
</dbReference>
<comment type="subcellular location">
    <subcellularLocation>
        <location evidence="1">Nucleus</location>
    </subcellularLocation>
</comment>
<keyword evidence="3" id="KW-0539">Nucleus</keyword>
<feature type="compositionally biased region" description="Low complexity" evidence="4">
    <location>
        <begin position="727"/>
        <end position="752"/>
    </location>
</feature>
<dbReference type="EMBL" id="BMAR01000048">
    <property type="protein sequence ID" value="GFR51264.1"/>
    <property type="molecule type" value="Genomic_DNA"/>
</dbReference>
<feature type="region of interest" description="Disordered" evidence="4">
    <location>
        <begin position="727"/>
        <end position="821"/>
    </location>
</feature>
<evidence type="ECO:0000256" key="2">
    <source>
        <dbReference type="ARBA" id="ARBA00007267"/>
    </source>
</evidence>
<evidence type="ECO:0000256" key="4">
    <source>
        <dbReference type="SAM" id="MobiDB-lite"/>
    </source>
</evidence>
<organism evidence="6 7">
    <name type="scientific">Astrephomene gubernaculifera</name>
    <dbReference type="NCBI Taxonomy" id="47775"/>
    <lineage>
        <taxon>Eukaryota</taxon>
        <taxon>Viridiplantae</taxon>
        <taxon>Chlorophyta</taxon>
        <taxon>core chlorophytes</taxon>
        <taxon>Chlorophyceae</taxon>
        <taxon>CS clade</taxon>
        <taxon>Chlamydomonadales</taxon>
        <taxon>Astrephomenaceae</taxon>
        <taxon>Astrephomene</taxon>
    </lineage>
</organism>
<feature type="compositionally biased region" description="Basic residues" evidence="4">
    <location>
        <begin position="943"/>
        <end position="955"/>
    </location>
</feature>
<dbReference type="GO" id="GO:0006355">
    <property type="term" value="P:regulation of DNA-templated transcription"/>
    <property type="evidence" value="ECO:0007669"/>
    <property type="project" value="TreeGrafter"/>
</dbReference>
<feature type="region of interest" description="Disordered" evidence="4">
    <location>
        <begin position="853"/>
        <end position="1017"/>
    </location>
</feature>
<dbReference type="SMART" id="SM01114">
    <property type="entry name" value="CXC"/>
    <property type="match status" value="2"/>
</dbReference>
<evidence type="ECO:0000313" key="7">
    <source>
        <dbReference type="Proteomes" id="UP001054857"/>
    </source>
</evidence>
<comment type="caution">
    <text evidence="6">The sequence shown here is derived from an EMBL/GenBank/DDBJ whole genome shotgun (WGS) entry which is preliminary data.</text>
</comment>
<sequence length="1087" mass="107561">MSNTRRPADDLPSSDDPGLGHDLGGDYSQDYAYAGVAAAGVKRCNCKKARCLKLYCVCFSAGVYCSNCACRECLNTLENQHLVLTERSKKLAASPGAFAPKVELKAEGEMACHKKGCRCRRSRCIKKYCECYDAQVFCSAACRCEACLNQPKGGAPSHASVPHVHALLGRPASGQAVKQPAAAAVHDRAAAFGPHDMDFDMDLGELGPHPVGALPSGADGMPLHAGVLPAGQGMTHGSLQSAALAAAAAGGKGLVLPYPLGSLAFPASLSYMEHPGASAAAAAAAAAAATAAAAAAAVAAAGYGGHPGMAGTAPAAAAAGTAVGPAAPQVRPGLLGSEPMDLHHDQHPLPYGDGGVKHAPNAQPLAAFMSSSLEEGTAAGTKAAAAAADTSATATAADIKPQLLRPLGTASVAEGAVGGGAAGTAGQRISADGGGVGGSGGRRESKGATQGAVGTQPHDAHSGAGGGAGGGAGCGGGGGERGDEPGAGERPSRRSSSDPEDAAAPPPPDGVGGGGGGLPGPYAGATGDPLPFMPSGQCAVLPTAQQQQQQQQQQPAQQQQAAAAEDAAAAAAGGSGGGAAAAAAGGGAGSTTPGPPPSVRVPYDGFDDRSTFVQALLAAPALLLEEPLRAEELATQLGLDAPQRLAARKAAHILRTLLQMAASAVSLTQRVVAAAGGVSSVAWHSAQGPELHHPQHPGLAPSLHGAAGEGGVVPAAATAAAAALLLPPQPDGQFSQPGFSYQQQQQHPQQQQSVHMQGEGGQAGQGGTAFDGGLFPGTPEYGQQGSVKQEVPQGSHGPMGRLPNLPPLHLPPLSGARQQPSTAAAAAAAAAAATGPVASMGCYSQQMLAYQHSQQQHHNHQQHTINQPQGQQQQQQQRRISAGGGGGGGVIRLGHGSYRFTSSNCRSLVPEPSGMSGMSGSLGGPPSALQPQHTNTSAASPAPHHRRKAHHHRSSSRGGQTADDFGGPGGAGGAGDRNTAAEEPALRRGSRLKRPNTLLAGMDLGDQEEYDEGGAEAGYGGGGGGVYGMDLGDDDNGAQYGGYGTGRGFRRGVTSGRRGVAAAAAAAMGGGGGDVPSPKRARRVELG</sequence>
<feature type="domain" description="CRC" evidence="5">
    <location>
        <begin position="40"/>
        <end position="152"/>
    </location>
</feature>
<protein>
    <recommendedName>
        <fullName evidence="5">CRC domain-containing protein</fullName>
    </recommendedName>
</protein>
<feature type="compositionally biased region" description="Low complexity" evidence="4">
    <location>
        <begin position="862"/>
        <end position="881"/>
    </location>
</feature>
<dbReference type="InterPro" id="IPR033467">
    <property type="entry name" value="Tesmin/TSO1-like_CXC"/>
</dbReference>
<accession>A0AAD3E265</accession>
<feature type="non-terminal residue" evidence="6">
    <location>
        <position position="1"/>
    </location>
</feature>
<evidence type="ECO:0000313" key="6">
    <source>
        <dbReference type="EMBL" id="GFR51264.1"/>
    </source>
</evidence>
<comment type="similarity">
    <text evidence="2">Belongs to the lin-54 family.</text>
</comment>
<dbReference type="Pfam" id="PF03638">
    <property type="entry name" value="TCR"/>
    <property type="match status" value="2"/>
</dbReference>
<feature type="compositionally biased region" description="Acidic residues" evidence="4">
    <location>
        <begin position="1005"/>
        <end position="1014"/>
    </location>
</feature>
<feature type="region of interest" description="Disordered" evidence="4">
    <location>
        <begin position="1066"/>
        <end position="1087"/>
    </location>
</feature>
<reference evidence="6 7" key="1">
    <citation type="journal article" date="2021" name="Sci. Rep.">
        <title>Genome sequencing of the multicellular alga Astrephomene provides insights into convergent evolution of germ-soma differentiation.</title>
        <authorList>
            <person name="Yamashita S."/>
            <person name="Yamamoto K."/>
            <person name="Matsuzaki R."/>
            <person name="Suzuki S."/>
            <person name="Yamaguchi H."/>
            <person name="Hirooka S."/>
            <person name="Minakuchi Y."/>
            <person name="Miyagishima S."/>
            <person name="Kawachi M."/>
            <person name="Toyoda A."/>
            <person name="Nozaki H."/>
        </authorList>
    </citation>
    <scope>NUCLEOTIDE SEQUENCE [LARGE SCALE GENOMIC DNA]</scope>
    <source>
        <strain evidence="6 7">NIES-4017</strain>
    </source>
</reference>
<keyword evidence="7" id="KW-1185">Reference proteome</keyword>
<feature type="compositionally biased region" description="Gly residues" evidence="4">
    <location>
        <begin position="758"/>
        <end position="770"/>
    </location>
</feature>
<dbReference type="PANTHER" id="PTHR12446:SF34">
    <property type="entry name" value="PROTEIN LIN-54 HOMOLOG"/>
    <property type="match status" value="1"/>
</dbReference>
<evidence type="ECO:0000259" key="5">
    <source>
        <dbReference type="PROSITE" id="PS51634"/>
    </source>
</evidence>
<dbReference type="InterPro" id="IPR005172">
    <property type="entry name" value="CRC"/>
</dbReference>
<feature type="compositionally biased region" description="Gly residues" evidence="4">
    <location>
        <begin position="510"/>
        <end position="519"/>
    </location>
</feature>